<organism evidence="1 2">
    <name type="scientific">Geomonas terrae</name>
    <dbReference type="NCBI Taxonomy" id="2562681"/>
    <lineage>
        <taxon>Bacteria</taxon>
        <taxon>Pseudomonadati</taxon>
        <taxon>Thermodesulfobacteriota</taxon>
        <taxon>Desulfuromonadia</taxon>
        <taxon>Geobacterales</taxon>
        <taxon>Geobacteraceae</taxon>
        <taxon>Geomonas</taxon>
    </lineage>
</organism>
<accession>A0A4S1CBK9</accession>
<gene>
    <name evidence="1" type="ORF">E4633_17285</name>
</gene>
<dbReference type="Pfam" id="PF11333">
    <property type="entry name" value="DUF3135"/>
    <property type="match status" value="1"/>
</dbReference>
<keyword evidence="2" id="KW-1185">Reference proteome</keyword>
<dbReference type="AlphaFoldDB" id="A0A4S1CBK9"/>
<reference evidence="1 2" key="1">
    <citation type="submission" date="2019-04" db="EMBL/GenBank/DDBJ databases">
        <title>Geobacter oryzae sp. nov., ferric-reducing bacteria isolated from paddy soil.</title>
        <authorList>
            <person name="Xu Z."/>
            <person name="Masuda Y."/>
            <person name="Itoh H."/>
            <person name="Senoo K."/>
        </authorList>
    </citation>
    <scope>NUCLEOTIDE SEQUENCE [LARGE SCALE GENOMIC DNA]</scope>
    <source>
        <strain evidence="1 2">Red111</strain>
    </source>
</reference>
<dbReference type="Proteomes" id="UP000306416">
    <property type="component" value="Unassembled WGS sequence"/>
</dbReference>
<evidence type="ECO:0000313" key="2">
    <source>
        <dbReference type="Proteomes" id="UP000306416"/>
    </source>
</evidence>
<dbReference type="InterPro" id="IPR021482">
    <property type="entry name" value="DUF3135"/>
</dbReference>
<sequence>MSTRREFTSYTPGELRELYKRDPALFDELADEAVKKACVASTPEKSLQLQRMQWSIGMQLRKASSNVGRMHIMENIFYSEVYGENGQLEKLVQTCNSLMRTLGRKDRIERKEEETAKLRNI</sequence>
<comment type="caution">
    <text evidence="1">The sequence shown here is derived from an EMBL/GenBank/DDBJ whole genome shotgun (WGS) entry which is preliminary data.</text>
</comment>
<evidence type="ECO:0000313" key="1">
    <source>
        <dbReference type="EMBL" id="TGU70748.1"/>
    </source>
</evidence>
<dbReference type="RefSeq" id="WP_135872046.1">
    <property type="nucleotide sequence ID" value="NZ_SRSC01000004.1"/>
</dbReference>
<protein>
    <submittedName>
        <fullName evidence="1">DUF3135 domain-containing protein</fullName>
    </submittedName>
</protein>
<proteinExistence type="predicted"/>
<dbReference type="EMBL" id="SRSC01000004">
    <property type="protein sequence ID" value="TGU70748.1"/>
    <property type="molecule type" value="Genomic_DNA"/>
</dbReference>
<name>A0A4S1CBK9_9BACT</name>